<protein>
    <submittedName>
        <fullName evidence="2">Tetratricopeptide repeat protein</fullName>
    </submittedName>
</protein>
<gene>
    <name evidence="2" type="ORF">FDQ92_09565</name>
</gene>
<dbReference type="KEGG" id="dax:FDQ92_09565"/>
<dbReference type="AlphaFoldDB" id="A0A4P8L5M6"/>
<evidence type="ECO:0000256" key="1">
    <source>
        <dbReference type="PROSITE-ProRule" id="PRU00339"/>
    </source>
</evidence>
<dbReference type="Gene3D" id="1.25.40.10">
    <property type="entry name" value="Tetratricopeptide repeat domain"/>
    <property type="match status" value="1"/>
</dbReference>
<evidence type="ECO:0000313" key="2">
    <source>
        <dbReference type="EMBL" id="QCQ22385.1"/>
    </source>
</evidence>
<evidence type="ECO:0000313" key="3">
    <source>
        <dbReference type="Proteomes" id="UP000298602"/>
    </source>
</evidence>
<organism evidence="2 3">
    <name type="scientific">Desulfoglaeba alkanexedens ALDC</name>
    <dbReference type="NCBI Taxonomy" id="980445"/>
    <lineage>
        <taxon>Bacteria</taxon>
        <taxon>Pseudomonadati</taxon>
        <taxon>Thermodesulfobacteriota</taxon>
        <taxon>Syntrophobacteria</taxon>
        <taxon>Syntrophobacterales</taxon>
        <taxon>Syntrophobacteraceae</taxon>
        <taxon>Desulfoglaeba</taxon>
    </lineage>
</organism>
<keyword evidence="3" id="KW-1185">Reference proteome</keyword>
<accession>A0A4P8L5M6</accession>
<dbReference type="RefSeq" id="WP_137424522.1">
    <property type="nucleotide sequence ID" value="NZ_CP040098.1"/>
</dbReference>
<reference evidence="2 3" key="1">
    <citation type="submission" date="2019-05" db="EMBL/GenBank/DDBJ databases">
        <title>The Complete Genome Sequence of the n-alkane-degrading Desulfoglaeba alkanexedens ALDC reveals multiple alkylsuccinate synthase gene clusters.</title>
        <authorList>
            <person name="Callaghan A.V."/>
            <person name="Davidova I.A."/>
            <person name="Duncan K.E."/>
            <person name="Morris B."/>
            <person name="McInerney M.J."/>
        </authorList>
    </citation>
    <scope>NUCLEOTIDE SEQUENCE [LARGE SCALE GENOMIC DNA]</scope>
    <source>
        <strain evidence="2 3">ALDC</strain>
    </source>
</reference>
<dbReference type="EMBL" id="CP040098">
    <property type="protein sequence ID" value="QCQ22385.1"/>
    <property type="molecule type" value="Genomic_DNA"/>
</dbReference>
<dbReference type="Proteomes" id="UP000298602">
    <property type="component" value="Chromosome"/>
</dbReference>
<dbReference type="InterPro" id="IPR011990">
    <property type="entry name" value="TPR-like_helical_dom_sf"/>
</dbReference>
<dbReference type="OrthoDB" id="5519473at2"/>
<dbReference type="Pfam" id="PF13428">
    <property type="entry name" value="TPR_14"/>
    <property type="match status" value="1"/>
</dbReference>
<keyword evidence="1" id="KW-0802">TPR repeat</keyword>
<proteinExistence type="predicted"/>
<dbReference type="InterPro" id="IPR019734">
    <property type="entry name" value="TPR_rpt"/>
</dbReference>
<name>A0A4P8L5M6_9BACT</name>
<dbReference type="PROSITE" id="PS50005">
    <property type="entry name" value="TPR"/>
    <property type="match status" value="1"/>
</dbReference>
<feature type="repeat" description="TPR" evidence="1">
    <location>
        <begin position="34"/>
        <end position="67"/>
    </location>
</feature>
<dbReference type="SUPFAM" id="SSF48452">
    <property type="entry name" value="TPR-like"/>
    <property type="match status" value="1"/>
</dbReference>
<reference evidence="2 3" key="2">
    <citation type="submission" date="2019-05" db="EMBL/GenBank/DDBJ databases">
        <authorList>
            <person name="Suflita J.M."/>
            <person name="Marks C.R."/>
        </authorList>
    </citation>
    <scope>NUCLEOTIDE SEQUENCE [LARGE SCALE GENOMIC DNA]</scope>
    <source>
        <strain evidence="2 3">ALDC</strain>
    </source>
</reference>
<sequence>MQLLSLPKRLFYEQGSRLAIFLVKRRIKKRPKDPGLWLVLARLYEVRSELPTAVQTLERALTLCPHNPALKLHLDRLRAGHVTTFQ</sequence>